<dbReference type="PANTHER" id="PTHR31751:SF7">
    <property type="entry name" value="THAP-TYPE DOMAIN-CONTAINING PROTEIN"/>
    <property type="match status" value="1"/>
</dbReference>
<name>A0A667Y0C1_9TELE</name>
<organism evidence="1 2">
    <name type="scientific">Myripristis murdjan</name>
    <name type="common">pinecone soldierfish</name>
    <dbReference type="NCBI Taxonomy" id="586833"/>
    <lineage>
        <taxon>Eukaryota</taxon>
        <taxon>Metazoa</taxon>
        <taxon>Chordata</taxon>
        <taxon>Craniata</taxon>
        <taxon>Vertebrata</taxon>
        <taxon>Euteleostomi</taxon>
        <taxon>Actinopterygii</taxon>
        <taxon>Neopterygii</taxon>
        <taxon>Teleostei</taxon>
        <taxon>Neoteleostei</taxon>
        <taxon>Acanthomorphata</taxon>
        <taxon>Holocentriformes</taxon>
        <taxon>Holocentridae</taxon>
        <taxon>Myripristis</taxon>
    </lineage>
</organism>
<evidence type="ECO:0000313" key="2">
    <source>
        <dbReference type="Proteomes" id="UP000472263"/>
    </source>
</evidence>
<proteinExistence type="predicted"/>
<dbReference type="AlphaFoldDB" id="A0A667Y0C1"/>
<dbReference type="InParanoid" id="A0A667Y0C1"/>
<sequence>MDLRTVCVVCPHRCKETNVSLHTLPKETHVTDQCPNLLVCLAHFSADCFINLTQYNAGFAKKLLSWAQTCTVVQHHTQISMGENLEIATEEEEKEEDEEEDLFVCFSGRPDAYMRTICPKGHPLWRWNSQPVMKFGMQAGDFLLSTNILLSGNNYAKVALLFKFMNMGMVNKNTFFSIQDTYCVDTIKEFWEEKRTEAISRLQGKDVLVLADGRNDSPGHCAQYCSYTTMENDTKEIIHVATIDKRQTSWNSVIMEKQGFIETMDKHTSEIKLVEICTDAHAQIGALMSNLDMWHGAKNLAKKTKIKGQSLLLNWLKDIINHFWWCCKTCSWFSQTLWTGILHHRDSKCHNALVDIVYNKRLQKDVHKYLSTADLEAFQNHILMYASKRYAFSPPVYEARVLLAALDYNFHRNQPTLKTADGKEM</sequence>
<dbReference type="GeneTree" id="ENSGT00940000163969"/>
<reference evidence="1" key="3">
    <citation type="submission" date="2025-09" db="UniProtKB">
        <authorList>
            <consortium name="Ensembl"/>
        </authorList>
    </citation>
    <scope>IDENTIFICATION</scope>
</reference>
<reference evidence="1" key="2">
    <citation type="submission" date="2025-08" db="UniProtKB">
        <authorList>
            <consortium name="Ensembl"/>
        </authorList>
    </citation>
    <scope>IDENTIFICATION</scope>
</reference>
<dbReference type="Ensembl" id="ENSMMDT00005023847.1">
    <property type="protein sequence ID" value="ENSMMDP00005023340.1"/>
    <property type="gene ID" value="ENSMMDG00005011260.1"/>
</dbReference>
<accession>A0A667Y0C1</accession>
<evidence type="ECO:0008006" key="3">
    <source>
        <dbReference type="Google" id="ProtNLM"/>
    </source>
</evidence>
<protein>
    <recommendedName>
        <fullName evidence="3">THAP-type domain-containing protein</fullName>
    </recommendedName>
</protein>
<reference evidence="1" key="1">
    <citation type="submission" date="2019-06" db="EMBL/GenBank/DDBJ databases">
        <authorList>
            <consortium name="Wellcome Sanger Institute Data Sharing"/>
        </authorList>
    </citation>
    <scope>NUCLEOTIDE SEQUENCE [LARGE SCALE GENOMIC DNA]</scope>
</reference>
<dbReference type="PANTHER" id="PTHR31751">
    <property type="entry name" value="SI:CH211-108C17.2-RELATED-RELATED"/>
    <property type="match status" value="1"/>
</dbReference>
<dbReference type="Proteomes" id="UP000472263">
    <property type="component" value="Chromosome 21"/>
</dbReference>
<evidence type="ECO:0000313" key="1">
    <source>
        <dbReference type="Ensembl" id="ENSMMDP00005023340.1"/>
    </source>
</evidence>
<keyword evidence="2" id="KW-1185">Reference proteome</keyword>